<dbReference type="Gene3D" id="3.40.50.1820">
    <property type="entry name" value="alpha/beta hydrolase"/>
    <property type="match status" value="1"/>
</dbReference>
<organism evidence="1 2">
    <name type="scientific">Mycobacterium colombiense</name>
    <dbReference type="NCBI Taxonomy" id="339268"/>
    <lineage>
        <taxon>Bacteria</taxon>
        <taxon>Bacillati</taxon>
        <taxon>Actinomycetota</taxon>
        <taxon>Actinomycetes</taxon>
        <taxon>Mycobacteriales</taxon>
        <taxon>Mycobacteriaceae</taxon>
        <taxon>Mycobacterium</taxon>
        <taxon>Mycobacterium avium complex (MAC)</taxon>
    </lineage>
</organism>
<dbReference type="Proteomes" id="UP000250915">
    <property type="component" value="Unassembled WGS sequence"/>
</dbReference>
<proteinExistence type="predicted"/>
<comment type="caution">
    <text evidence="1">The sequence shown here is derived from an EMBL/GenBank/DDBJ whole genome shotgun (WGS) entry which is preliminary data.</text>
</comment>
<sequence length="274" mass="28820">MLGAMVGGVNPWQIVADKLDGLIPSQPPWRWQPIGYPAAVFPMTPSVQNARKQIIAALGGPAFPDYQAPVYDSGPFSLAGYSQGALATDIVWVNDILAEDGVLHHRLPDCYAVVNFGDPMRTPGISNGNTYQGIPVPGTQDGEVTGGIAGAQDLTEEQTNYPNPLGKPTVMSFNLPGDLYGSAPVGPHPQTDEAGPGKIGTAIYDFVESGSIVDFLKIPVSWFRLISAFEEGWNAASFFAAGTNAAHWQYANQGCVAAAASYLLDIANALGVAA</sequence>
<reference evidence="1 2" key="1">
    <citation type="submission" date="2018-06" db="EMBL/GenBank/DDBJ databases">
        <title>NTM in soil in Japan.</title>
        <authorList>
            <person name="Ohya K."/>
        </authorList>
    </citation>
    <scope>NUCLEOTIDE SEQUENCE [LARGE SCALE GENOMIC DNA]</scope>
    <source>
        <strain evidence="1 2">GF28</strain>
    </source>
</reference>
<name>A0A329MIU7_9MYCO</name>
<dbReference type="EMBL" id="QMEV01000001">
    <property type="protein sequence ID" value="RAV17527.1"/>
    <property type="molecule type" value="Genomic_DNA"/>
</dbReference>
<accession>A0A329MIU7</accession>
<dbReference type="InterPro" id="IPR029058">
    <property type="entry name" value="AB_hydrolase_fold"/>
</dbReference>
<gene>
    <name evidence="1" type="ORF">DQP57_00440</name>
</gene>
<protein>
    <recommendedName>
        <fullName evidence="3">PE-PPE domain-containing protein</fullName>
    </recommendedName>
</protein>
<evidence type="ECO:0000313" key="1">
    <source>
        <dbReference type="EMBL" id="RAV17527.1"/>
    </source>
</evidence>
<dbReference type="SUPFAM" id="SSF53474">
    <property type="entry name" value="alpha/beta-Hydrolases"/>
    <property type="match status" value="1"/>
</dbReference>
<evidence type="ECO:0008006" key="3">
    <source>
        <dbReference type="Google" id="ProtNLM"/>
    </source>
</evidence>
<evidence type="ECO:0000313" key="2">
    <source>
        <dbReference type="Proteomes" id="UP000250915"/>
    </source>
</evidence>
<dbReference type="AlphaFoldDB" id="A0A329MIU7"/>